<dbReference type="OrthoDB" id="9783172at2"/>
<dbReference type="RefSeq" id="WP_111527724.1">
    <property type="nucleotide sequence ID" value="NZ_JBHRSG010000002.1"/>
</dbReference>
<dbReference type="GO" id="GO:0051782">
    <property type="term" value="P:negative regulation of cell division"/>
    <property type="evidence" value="ECO:0007669"/>
    <property type="project" value="TreeGrafter"/>
</dbReference>
<dbReference type="GO" id="GO:0016887">
    <property type="term" value="F:ATP hydrolysis activity"/>
    <property type="evidence" value="ECO:0007669"/>
    <property type="project" value="TreeGrafter"/>
</dbReference>
<organism evidence="4 5">
    <name type="scientific">Phenylobacterium soli</name>
    <dbReference type="NCBI Taxonomy" id="2170551"/>
    <lineage>
        <taxon>Bacteria</taxon>
        <taxon>Pseudomonadati</taxon>
        <taxon>Pseudomonadota</taxon>
        <taxon>Alphaproteobacteria</taxon>
        <taxon>Caulobacterales</taxon>
        <taxon>Caulobacteraceae</taxon>
        <taxon>Phenylobacterium</taxon>
    </lineage>
</organism>
<name>A0A328AGI6_9CAUL</name>
<dbReference type="Proteomes" id="UP000249254">
    <property type="component" value="Unassembled WGS sequence"/>
</dbReference>
<evidence type="ECO:0000256" key="2">
    <source>
        <dbReference type="ARBA" id="ARBA00022840"/>
    </source>
</evidence>
<dbReference type="Pfam" id="PF13614">
    <property type="entry name" value="AAA_31"/>
    <property type="match status" value="1"/>
</dbReference>
<dbReference type="SUPFAM" id="SSF52172">
    <property type="entry name" value="CheY-like"/>
    <property type="match status" value="1"/>
</dbReference>
<dbReference type="InterPro" id="IPR027417">
    <property type="entry name" value="P-loop_NTPase"/>
</dbReference>
<keyword evidence="1" id="KW-0547">Nucleotide-binding</keyword>
<accession>A0A328AGI6</accession>
<protein>
    <recommendedName>
        <fullName evidence="3">AAA domain-containing protein</fullName>
    </recommendedName>
</protein>
<evidence type="ECO:0000313" key="4">
    <source>
        <dbReference type="EMBL" id="RAK53973.1"/>
    </source>
</evidence>
<keyword evidence="2" id="KW-0067">ATP-binding</keyword>
<dbReference type="GO" id="GO:0009898">
    <property type="term" value="C:cytoplasmic side of plasma membrane"/>
    <property type="evidence" value="ECO:0007669"/>
    <property type="project" value="TreeGrafter"/>
</dbReference>
<proteinExistence type="predicted"/>
<comment type="caution">
    <text evidence="4">The sequence shown here is derived from an EMBL/GenBank/DDBJ whole genome shotgun (WGS) entry which is preliminary data.</text>
</comment>
<sequence>MALLGSKGRQSPAGGLAGRRVLALGASLAELAAEPLAGAEVTSAGVEALEGLSLAACDLVLIDADAWEAAALAGAVKTLAGAKAPPPVLMVGESLPAGLVRNLLRLEHADILEAPFSPDQLAAAITGLMTNLAAAAAAPAGPASASRVWAVTGAVGGAGATTIAVEIATALSERPGKERVCLIDLNFADGAAAAYLGATPTMRLAEFAASAERIDQSVLQAFVTPISERFDLLAHPRDPGAFDLASREAVLRVLEIACETYDWVVLDMPRHRRAWTLDALAGSDEVVVISELTVPALLAARALSDEIEDGLGTGLKPRIVLNRLASRMFGPAPSMAEAERALQRKALAGISSDWEAAAASANLGGPIAQHRPKSKIVKDVQTLVEKLASEPARRDGPVTMKGAA</sequence>
<dbReference type="InterPro" id="IPR011006">
    <property type="entry name" value="CheY-like_superfamily"/>
</dbReference>
<dbReference type="SUPFAM" id="SSF52540">
    <property type="entry name" value="P-loop containing nucleoside triphosphate hydrolases"/>
    <property type="match status" value="1"/>
</dbReference>
<dbReference type="GO" id="GO:0005829">
    <property type="term" value="C:cytosol"/>
    <property type="evidence" value="ECO:0007669"/>
    <property type="project" value="TreeGrafter"/>
</dbReference>
<evidence type="ECO:0000259" key="3">
    <source>
        <dbReference type="Pfam" id="PF13614"/>
    </source>
</evidence>
<dbReference type="InterPro" id="IPR050625">
    <property type="entry name" value="ParA/MinD_ATPase"/>
</dbReference>
<reference evidence="5" key="1">
    <citation type="submission" date="2018-05" db="EMBL/GenBank/DDBJ databases">
        <authorList>
            <person name="Li X."/>
        </authorList>
    </citation>
    <scope>NUCLEOTIDE SEQUENCE [LARGE SCALE GENOMIC DNA]</scope>
    <source>
        <strain evidence="5">LX32</strain>
    </source>
</reference>
<dbReference type="InterPro" id="IPR025669">
    <property type="entry name" value="AAA_dom"/>
</dbReference>
<dbReference type="AlphaFoldDB" id="A0A328AGI6"/>
<dbReference type="Gene3D" id="3.40.50.2300">
    <property type="match status" value="1"/>
</dbReference>
<dbReference type="PANTHER" id="PTHR43384">
    <property type="entry name" value="SEPTUM SITE-DETERMINING PROTEIN MIND HOMOLOG, CHLOROPLASTIC-RELATED"/>
    <property type="match status" value="1"/>
</dbReference>
<gene>
    <name evidence="4" type="ORF">DJ017_05280</name>
</gene>
<dbReference type="GO" id="GO:0005524">
    <property type="term" value="F:ATP binding"/>
    <property type="evidence" value="ECO:0007669"/>
    <property type="project" value="UniProtKB-KW"/>
</dbReference>
<dbReference type="EMBL" id="QFYQ01000001">
    <property type="protein sequence ID" value="RAK53973.1"/>
    <property type="molecule type" value="Genomic_DNA"/>
</dbReference>
<keyword evidence="5" id="KW-1185">Reference proteome</keyword>
<evidence type="ECO:0000313" key="5">
    <source>
        <dbReference type="Proteomes" id="UP000249254"/>
    </source>
</evidence>
<evidence type="ECO:0000256" key="1">
    <source>
        <dbReference type="ARBA" id="ARBA00022741"/>
    </source>
</evidence>
<feature type="domain" description="AAA" evidence="3">
    <location>
        <begin position="147"/>
        <end position="306"/>
    </location>
</feature>
<dbReference type="PANTHER" id="PTHR43384:SF6">
    <property type="entry name" value="SEPTUM SITE-DETERMINING PROTEIN MIND HOMOLOG, CHLOROPLASTIC"/>
    <property type="match status" value="1"/>
</dbReference>
<dbReference type="Gene3D" id="3.40.50.300">
    <property type="entry name" value="P-loop containing nucleotide triphosphate hydrolases"/>
    <property type="match status" value="1"/>
</dbReference>